<proteinExistence type="predicted"/>
<accession>A0A8X6QQM4</accession>
<protein>
    <submittedName>
        <fullName evidence="1">Uncharacterized protein</fullName>
    </submittedName>
</protein>
<name>A0A8X6QQM4_NEPPI</name>
<keyword evidence="2" id="KW-1185">Reference proteome</keyword>
<sequence length="116" mass="13369">MLTITLVIPIQYEKIKIQSLEKISHFKTLPKPLHLQPKKNHRLPFRLIKIQQAHLLILPPPHPSCRDYLHARHRQKMGGREIQRRVTTVVKAKQNCTGARTGFGNKGQSTYAFSLS</sequence>
<gene>
    <name evidence="1" type="ORF">NPIL_409091</name>
</gene>
<reference evidence="1" key="1">
    <citation type="submission" date="2020-08" db="EMBL/GenBank/DDBJ databases">
        <title>Multicomponent nature underlies the extraordinary mechanical properties of spider dragline silk.</title>
        <authorList>
            <person name="Kono N."/>
            <person name="Nakamura H."/>
            <person name="Mori M."/>
            <person name="Yoshida Y."/>
            <person name="Ohtoshi R."/>
            <person name="Malay A.D."/>
            <person name="Moran D.A.P."/>
            <person name="Tomita M."/>
            <person name="Numata K."/>
            <person name="Arakawa K."/>
        </authorList>
    </citation>
    <scope>NUCLEOTIDE SEQUENCE</scope>
</reference>
<evidence type="ECO:0000313" key="1">
    <source>
        <dbReference type="EMBL" id="GFU31530.1"/>
    </source>
</evidence>
<evidence type="ECO:0000313" key="2">
    <source>
        <dbReference type="Proteomes" id="UP000887013"/>
    </source>
</evidence>
<dbReference type="AlphaFoldDB" id="A0A8X6QQM4"/>
<dbReference type="EMBL" id="BMAW01082967">
    <property type="protein sequence ID" value="GFU31530.1"/>
    <property type="molecule type" value="Genomic_DNA"/>
</dbReference>
<comment type="caution">
    <text evidence="1">The sequence shown here is derived from an EMBL/GenBank/DDBJ whole genome shotgun (WGS) entry which is preliminary data.</text>
</comment>
<dbReference type="Proteomes" id="UP000887013">
    <property type="component" value="Unassembled WGS sequence"/>
</dbReference>
<organism evidence="1 2">
    <name type="scientific">Nephila pilipes</name>
    <name type="common">Giant wood spider</name>
    <name type="synonym">Nephila maculata</name>
    <dbReference type="NCBI Taxonomy" id="299642"/>
    <lineage>
        <taxon>Eukaryota</taxon>
        <taxon>Metazoa</taxon>
        <taxon>Ecdysozoa</taxon>
        <taxon>Arthropoda</taxon>
        <taxon>Chelicerata</taxon>
        <taxon>Arachnida</taxon>
        <taxon>Araneae</taxon>
        <taxon>Araneomorphae</taxon>
        <taxon>Entelegynae</taxon>
        <taxon>Araneoidea</taxon>
        <taxon>Nephilidae</taxon>
        <taxon>Nephila</taxon>
    </lineage>
</organism>